<gene>
    <name evidence="1" type="ORF">GCM10023261_11760</name>
</gene>
<comment type="caution">
    <text evidence="1">The sequence shown here is derived from an EMBL/GenBank/DDBJ whole genome shotgun (WGS) entry which is preliminary data.</text>
</comment>
<accession>A0ABP9N9B7</accession>
<sequence length="71" mass="8371">MNAFIVTFNENIYLSKNENHKAKDANNTRKITSASCIGTAEHKRLMKYKNFTSIMHNIIVIKFKRLKIDRR</sequence>
<organism evidence="1 2">
    <name type="scientific">Bartonella jaculi</name>
    <dbReference type="NCBI Taxonomy" id="686226"/>
    <lineage>
        <taxon>Bacteria</taxon>
        <taxon>Pseudomonadati</taxon>
        <taxon>Pseudomonadota</taxon>
        <taxon>Alphaproteobacteria</taxon>
        <taxon>Hyphomicrobiales</taxon>
        <taxon>Bartonellaceae</taxon>
        <taxon>Bartonella</taxon>
    </lineage>
</organism>
<dbReference type="Proteomes" id="UP001500864">
    <property type="component" value="Unassembled WGS sequence"/>
</dbReference>
<dbReference type="EMBL" id="BAABIZ010000013">
    <property type="protein sequence ID" value="GAA5109087.1"/>
    <property type="molecule type" value="Genomic_DNA"/>
</dbReference>
<reference evidence="2" key="1">
    <citation type="journal article" date="2019" name="Int. J. Syst. Evol. Microbiol.">
        <title>The Global Catalogue of Microorganisms (GCM) 10K type strain sequencing project: providing services to taxonomists for standard genome sequencing and annotation.</title>
        <authorList>
            <consortium name="The Broad Institute Genomics Platform"/>
            <consortium name="The Broad Institute Genome Sequencing Center for Infectious Disease"/>
            <person name="Wu L."/>
            <person name="Ma J."/>
        </authorList>
    </citation>
    <scope>NUCLEOTIDE SEQUENCE [LARGE SCALE GENOMIC DNA]</scope>
    <source>
        <strain evidence="2">JCM 17712</strain>
    </source>
</reference>
<keyword evidence="2" id="KW-1185">Reference proteome</keyword>
<proteinExistence type="predicted"/>
<evidence type="ECO:0000313" key="2">
    <source>
        <dbReference type="Proteomes" id="UP001500864"/>
    </source>
</evidence>
<name>A0ABP9N9B7_9HYPH</name>
<evidence type="ECO:0000313" key="1">
    <source>
        <dbReference type="EMBL" id="GAA5109087.1"/>
    </source>
</evidence>
<protein>
    <submittedName>
        <fullName evidence="1">Uncharacterized protein</fullName>
    </submittedName>
</protein>